<keyword evidence="1" id="KW-0472">Membrane</keyword>
<name>A0ABR2JCE1_9EUKA</name>
<keyword evidence="3" id="KW-1185">Reference proteome</keyword>
<feature type="transmembrane region" description="Helical" evidence="1">
    <location>
        <begin position="21"/>
        <end position="41"/>
    </location>
</feature>
<reference evidence="2 3" key="1">
    <citation type="submission" date="2024-04" db="EMBL/GenBank/DDBJ databases">
        <title>Tritrichomonas musculus Genome.</title>
        <authorList>
            <person name="Alves-Ferreira E."/>
            <person name="Grigg M."/>
            <person name="Lorenzi H."/>
            <person name="Galac M."/>
        </authorList>
    </citation>
    <scope>NUCLEOTIDE SEQUENCE [LARGE SCALE GENOMIC DNA]</scope>
    <source>
        <strain evidence="2 3">EAF2021</strain>
    </source>
</reference>
<gene>
    <name evidence="2" type="ORF">M9Y10_005714</name>
</gene>
<proteinExistence type="predicted"/>
<dbReference type="Proteomes" id="UP001470230">
    <property type="component" value="Unassembled WGS sequence"/>
</dbReference>
<protein>
    <submittedName>
        <fullName evidence="2">Uncharacterized protein</fullName>
    </submittedName>
</protein>
<organism evidence="2 3">
    <name type="scientific">Tritrichomonas musculus</name>
    <dbReference type="NCBI Taxonomy" id="1915356"/>
    <lineage>
        <taxon>Eukaryota</taxon>
        <taxon>Metamonada</taxon>
        <taxon>Parabasalia</taxon>
        <taxon>Tritrichomonadida</taxon>
        <taxon>Tritrichomonadidae</taxon>
        <taxon>Tritrichomonas</taxon>
    </lineage>
</organism>
<comment type="caution">
    <text evidence="2">The sequence shown here is derived from an EMBL/GenBank/DDBJ whole genome shotgun (WGS) entry which is preliminary data.</text>
</comment>
<evidence type="ECO:0000313" key="2">
    <source>
        <dbReference type="EMBL" id="KAK8875547.1"/>
    </source>
</evidence>
<feature type="transmembrane region" description="Helical" evidence="1">
    <location>
        <begin position="47"/>
        <end position="68"/>
    </location>
</feature>
<keyword evidence="1" id="KW-0812">Transmembrane</keyword>
<evidence type="ECO:0000313" key="3">
    <source>
        <dbReference type="Proteomes" id="UP001470230"/>
    </source>
</evidence>
<keyword evidence="1" id="KW-1133">Transmembrane helix</keyword>
<dbReference type="EMBL" id="JAPFFF010000012">
    <property type="protein sequence ID" value="KAK8875547.1"/>
    <property type="molecule type" value="Genomic_DNA"/>
</dbReference>
<sequence length="106" mass="12169">MKEDQVMNAILLNKDNKEIKFITITIKIVAFLVKIDVQFLVSYADIAALFLEFFVESDFLIVASFVVLADPSFEFFTAVVSQIPEAVDPFDLIIKMIIDHSLHFYF</sequence>
<evidence type="ECO:0000256" key="1">
    <source>
        <dbReference type="SAM" id="Phobius"/>
    </source>
</evidence>
<accession>A0ABR2JCE1</accession>